<organism evidence="2 3">
    <name type="scientific">Sulfobacillus acidophilus</name>
    <dbReference type="NCBI Taxonomy" id="53633"/>
    <lineage>
        <taxon>Bacteria</taxon>
        <taxon>Bacillati</taxon>
        <taxon>Bacillota</taxon>
        <taxon>Clostridia</taxon>
        <taxon>Eubacteriales</taxon>
        <taxon>Clostridiales Family XVII. Incertae Sedis</taxon>
        <taxon>Sulfobacillus</taxon>
    </lineage>
</organism>
<dbReference type="AlphaFoldDB" id="A0A2T2WPE5"/>
<dbReference type="SUPFAM" id="SSF81606">
    <property type="entry name" value="PP2C-like"/>
    <property type="match status" value="1"/>
</dbReference>
<dbReference type="SMART" id="SM00331">
    <property type="entry name" value="PP2C_SIG"/>
    <property type="match status" value="1"/>
</dbReference>
<sequence length="234" mass="25397">MQRVEVAWSKMPKGALGQSGDSIELVERPLGGLTLILADGQGSGPAARRISRMVAMKAVQLISDGSRDGAVARAVQDMLYTAREGRVTATLALLTVDFHTRTLVVSRNAPAPVIVRQDSRVFRLEGGAEVIGTYRKTRPAVTELPADPGSLLLTYSDGLMNAGRRYGTTIDWPIWDERLCLAAASQLQEFVQDLMEHALDLERGRPSDDVSIMALALQGDDDSALRQLHASIPY</sequence>
<dbReference type="EMBL" id="PXYV01000001">
    <property type="protein sequence ID" value="PSR24093.1"/>
    <property type="molecule type" value="Genomic_DNA"/>
</dbReference>
<dbReference type="InterPro" id="IPR001932">
    <property type="entry name" value="PPM-type_phosphatase-like_dom"/>
</dbReference>
<name>A0A2T2WPE5_9FIRM</name>
<dbReference type="Gene3D" id="3.60.40.10">
    <property type="entry name" value="PPM-type phosphatase domain"/>
    <property type="match status" value="1"/>
</dbReference>
<proteinExistence type="predicted"/>
<dbReference type="PANTHER" id="PTHR35801">
    <property type="entry name" value="PHOSPHOSERINE PHOSPHATASE RSBX"/>
    <property type="match status" value="1"/>
</dbReference>
<evidence type="ECO:0000313" key="3">
    <source>
        <dbReference type="Proteomes" id="UP000241848"/>
    </source>
</evidence>
<comment type="caution">
    <text evidence="2">The sequence shown here is derived from an EMBL/GenBank/DDBJ whole genome shotgun (WGS) entry which is preliminary data.</text>
</comment>
<dbReference type="PANTHER" id="PTHR35801:SF1">
    <property type="entry name" value="PHOSPHOSERINE PHOSPHATASE RSBX"/>
    <property type="match status" value="1"/>
</dbReference>
<dbReference type="InterPro" id="IPR039248">
    <property type="entry name" value="Ptase_RsbX"/>
</dbReference>
<evidence type="ECO:0000259" key="1">
    <source>
        <dbReference type="SMART" id="SM00331"/>
    </source>
</evidence>
<dbReference type="Proteomes" id="UP000241848">
    <property type="component" value="Unassembled WGS sequence"/>
</dbReference>
<protein>
    <submittedName>
        <fullName evidence="2">Serine/threonine-protein phosphatase</fullName>
    </submittedName>
</protein>
<dbReference type="Pfam" id="PF07228">
    <property type="entry name" value="SpoIIE"/>
    <property type="match status" value="1"/>
</dbReference>
<accession>A0A2T2WPE5</accession>
<feature type="domain" description="PPM-type phosphatase" evidence="1">
    <location>
        <begin position="3"/>
        <end position="217"/>
    </location>
</feature>
<evidence type="ECO:0000313" key="2">
    <source>
        <dbReference type="EMBL" id="PSR24093.1"/>
    </source>
</evidence>
<gene>
    <name evidence="2" type="ORF">C7B45_00295</name>
</gene>
<reference evidence="2 3" key="1">
    <citation type="journal article" date="2014" name="BMC Genomics">
        <title>Comparison of environmental and isolate Sulfobacillus genomes reveals diverse carbon, sulfur, nitrogen, and hydrogen metabolisms.</title>
        <authorList>
            <person name="Justice N.B."/>
            <person name="Norman A."/>
            <person name="Brown C.T."/>
            <person name="Singh A."/>
            <person name="Thomas B.C."/>
            <person name="Banfield J.F."/>
        </authorList>
    </citation>
    <scope>NUCLEOTIDE SEQUENCE [LARGE SCALE GENOMIC DNA]</scope>
    <source>
        <strain evidence="2">AMDSBA3</strain>
    </source>
</reference>
<dbReference type="InterPro" id="IPR036457">
    <property type="entry name" value="PPM-type-like_dom_sf"/>
</dbReference>